<name>A0A232EH65_9HYME</name>
<evidence type="ECO:0000313" key="2">
    <source>
        <dbReference type="Proteomes" id="UP000215335"/>
    </source>
</evidence>
<accession>A0A232EH65</accession>
<sequence length="116" mass="13605">MGIQIVCQYRVTCNTKNVQISQESGNDDCDVFFEVYNNYLRVKETWKSLGMQKLTISKHIGQRSTNMLYQANLSLPQNLWRNVLAYGVVRKKGYKSSNEISRSNWIWQDLPLQFYA</sequence>
<reference evidence="1 2" key="1">
    <citation type="journal article" date="2017" name="Curr. Biol.">
        <title>The Evolution of Venom by Co-option of Single-Copy Genes.</title>
        <authorList>
            <person name="Martinson E.O."/>
            <person name="Mrinalini"/>
            <person name="Kelkar Y.D."/>
            <person name="Chang C.H."/>
            <person name="Werren J.H."/>
        </authorList>
    </citation>
    <scope>NUCLEOTIDE SEQUENCE [LARGE SCALE GENOMIC DNA]</scope>
    <source>
        <strain evidence="1 2">Alberta</strain>
        <tissue evidence="1">Whole body</tissue>
    </source>
</reference>
<keyword evidence="2" id="KW-1185">Reference proteome</keyword>
<dbReference type="Proteomes" id="UP000215335">
    <property type="component" value="Unassembled WGS sequence"/>
</dbReference>
<protein>
    <submittedName>
        <fullName evidence="1">Uncharacterized protein</fullName>
    </submittedName>
</protein>
<gene>
    <name evidence="1" type="ORF">TSAR_011896</name>
</gene>
<dbReference type="EMBL" id="NNAY01004617">
    <property type="protein sequence ID" value="OXU17652.1"/>
    <property type="molecule type" value="Genomic_DNA"/>
</dbReference>
<evidence type="ECO:0000313" key="1">
    <source>
        <dbReference type="EMBL" id="OXU17652.1"/>
    </source>
</evidence>
<organism evidence="1 2">
    <name type="scientific">Trichomalopsis sarcophagae</name>
    <dbReference type="NCBI Taxonomy" id="543379"/>
    <lineage>
        <taxon>Eukaryota</taxon>
        <taxon>Metazoa</taxon>
        <taxon>Ecdysozoa</taxon>
        <taxon>Arthropoda</taxon>
        <taxon>Hexapoda</taxon>
        <taxon>Insecta</taxon>
        <taxon>Pterygota</taxon>
        <taxon>Neoptera</taxon>
        <taxon>Endopterygota</taxon>
        <taxon>Hymenoptera</taxon>
        <taxon>Apocrita</taxon>
        <taxon>Proctotrupomorpha</taxon>
        <taxon>Chalcidoidea</taxon>
        <taxon>Pteromalidae</taxon>
        <taxon>Pteromalinae</taxon>
        <taxon>Trichomalopsis</taxon>
    </lineage>
</organism>
<dbReference type="AlphaFoldDB" id="A0A232EH65"/>
<proteinExistence type="predicted"/>
<comment type="caution">
    <text evidence="1">The sequence shown here is derived from an EMBL/GenBank/DDBJ whole genome shotgun (WGS) entry which is preliminary data.</text>
</comment>